<evidence type="ECO:0000313" key="5">
    <source>
        <dbReference type="EMBL" id="QVL32404.1"/>
    </source>
</evidence>
<dbReference type="SUPFAM" id="SSF46689">
    <property type="entry name" value="Homeodomain-like"/>
    <property type="match status" value="1"/>
</dbReference>
<feature type="domain" description="HTH araC/xylS-type" evidence="4">
    <location>
        <begin position="196"/>
        <end position="294"/>
    </location>
</feature>
<dbReference type="GO" id="GO:0043565">
    <property type="term" value="F:sequence-specific DNA binding"/>
    <property type="evidence" value="ECO:0007669"/>
    <property type="project" value="InterPro"/>
</dbReference>
<proteinExistence type="predicted"/>
<keyword evidence="6" id="KW-1185">Reference proteome</keyword>
<dbReference type="PANTHER" id="PTHR43280">
    <property type="entry name" value="ARAC-FAMILY TRANSCRIPTIONAL REGULATOR"/>
    <property type="match status" value="1"/>
</dbReference>
<dbReference type="Gene3D" id="1.10.10.60">
    <property type="entry name" value="Homeodomain-like"/>
    <property type="match status" value="1"/>
</dbReference>
<dbReference type="PROSITE" id="PS01124">
    <property type="entry name" value="HTH_ARAC_FAMILY_2"/>
    <property type="match status" value="1"/>
</dbReference>
<dbReference type="RefSeq" id="WP_213497296.1">
    <property type="nucleotide sequence ID" value="NZ_CP074694.1"/>
</dbReference>
<dbReference type="Pfam" id="PF12833">
    <property type="entry name" value="HTH_18"/>
    <property type="match status" value="1"/>
</dbReference>
<evidence type="ECO:0000313" key="6">
    <source>
        <dbReference type="Proteomes" id="UP000676194"/>
    </source>
</evidence>
<dbReference type="PROSITE" id="PS00041">
    <property type="entry name" value="HTH_ARAC_FAMILY_1"/>
    <property type="match status" value="1"/>
</dbReference>
<dbReference type="EMBL" id="CP074694">
    <property type="protein sequence ID" value="QVL32404.1"/>
    <property type="molecule type" value="Genomic_DNA"/>
</dbReference>
<dbReference type="InterPro" id="IPR037923">
    <property type="entry name" value="HTH-like"/>
</dbReference>
<evidence type="ECO:0000256" key="2">
    <source>
        <dbReference type="ARBA" id="ARBA00023125"/>
    </source>
</evidence>
<evidence type="ECO:0000256" key="1">
    <source>
        <dbReference type="ARBA" id="ARBA00023015"/>
    </source>
</evidence>
<accession>A0A8E6ETG2</accession>
<dbReference type="InterPro" id="IPR018062">
    <property type="entry name" value="HTH_AraC-typ_CS"/>
</dbReference>
<keyword evidence="2" id="KW-0238">DNA-binding</keyword>
<gene>
    <name evidence="5" type="ORF">KIH39_00340</name>
</gene>
<keyword evidence="3" id="KW-0804">Transcription</keyword>
<keyword evidence="1" id="KW-0805">Transcription regulation</keyword>
<protein>
    <submittedName>
        <fullName evidence="5">AraC family transcriptional regulator</fullName>
    </submittedName>
</protein>
<dbReference type="SMART" id="SM00342">
    <property type="entry name" value="HTH_ARAC"/>
    <property type="match status" value="1"/>
</dbReference>
<dbReference type="PANTHER" id="PTHR43280:SF2">
    <property type="entry name" value="HTH-TYPE TRANSCRIPTIONAL REGULATOR EXSA"/>
    <property type="match status" value="1"/>
</dbReference>
<sequence length="295" mass="33425">MPQIDKQISETDLRNKSSTYWSIRADATDDREWLANAPICEALSHYHISHLGYAIARPPFRIVRAHLQGSYFLTSYTSNGRVLVDGRFKPVKSGQAFLLPPGTMHAFHSVKSGSADGNWAFSWVRYREVPGQTPIAAANSPILADFDGVSFKHAILGLHHDCQENTHPANQRRWIEIIHQCVIDFAQPAKMDERLWKLFQKIENSLAAEWSCPAMAEECHIGEKQLERLCVRELGRTPRQHLIWLRMQRAAELLTSGEAKIASVAHAVGYQNAFVFSSTFKRVMGWSPSEYPGRK</sequence>
<dbReference type="InterPro" id="IPR009057">
    <property type="entry name" value="Homeodomain-like_sf"/>
</dbReference>
<dbReference type="AlphaFoldDB" id="A0A8E6ETG2"/>
<organism evidence="5 6">
    <name type="scientific">Telmatocola sphagniphila</name>
    <dbReference type="NCBI Taxonomy" id="1123043"/>
    <lineage>
        <taxon>Bacteria</taxon>
        <taxon>Pseudomonadati</taxon>
        <taxon>Planctomycetota</taxon>
        <taxon>Planctomycetia</taxon>
        <taxon>Gemmatales</taxon>
        <taxon>Gemmataceae</taxon>
    </lineage>
</organism>
<evidence type="ECO:0000259" key="4">
    <source>
        <dbReference type="PROSITE" id="PS01124"/>
    </source>
</evidence>
<dbReference type="SUPFAM" id="SSF51215">
    <property type="entry name" value="Regulatory protein AraC"/>
    <property type="match status" value="1"/>
</dbReference>
<evidence type="ECO:0000256" key="3">
    <source>
        <dbReference type="ARBA" id="ARBA00023163"/>
    </source>
</evidence>
<dbReference type="InterPro" id="IPR018060">
    <property type="entry name" value="HTH_AraC"/>
</dbReference>
<dbReference type="GO" id="GO:0003700">
    <property type="term" value="F:DNA-binding transcription factor activity"/>
    <property type="evidence" value="ECO:0007669"/>
    <property type="project" value="InterPro"/>
</dbReference>
<name>A0A8E6ETG2_9BACT</name>
<dbReference type="KEGG" id="tsph:KIH39_00340"/>
<reference evidence="5" key="1">
    <citation type="submission" date="2021-05" db="EMBL/GenBank/DDBJ databases">
        <title>Complete genome sequence of the cellulolytic planctomycete Telmatocola sphagniphila SP2T and characterization of the first cellulase from planctomycetes.</title>
        <authorList>
            <person name="Rakitin A.L."/>
            <person name="Beletsky A.V."/>
            <person name="Naumoff D.G."/>
            <person name="Kulichevskaya I.S."/>
            <person name="Mardanov A.V."/>
            <person name="Ravin N.V."/>
            <person name="Dedysh S.N."/>
        </authorList>
    </citation>
    <scope>NUCLEOTIDE SEQUENCE</scope>
    <source>
        <strain evidence="5">SP2T</strain>
    </source>
</reference>
<dbReference type="Proteomes" id="UP000676194">
    <property type="component" value="Chromosome"/>
</dbReference>